<evidence type="ECO:0000313" key="3">
    <source>
        <dbReference type="Proteomes" id="UP000708148"/>
    </source>
</evidence>
<name>A0A8S1IK05_9CHLO</name>
<dbReference type="Proteomes" id="UP000708148">
    <property type="component" value="Unassembled WGS sequence"/>
</dbReference>
<evidence type="ECO:0000313" key="2">
    <source>
        <dbReference type="EMBL" id="CAD7694748.1"/>
    </source>
</evidence>
<comment type="caution">
    <text evidence="2">The sequence shown here is derived from an EMBL/GenBank/DDBJ whole genome shotgun (WGS) entry which is preliminary data.</text>
</comment>
<feature type="chain" id="PRO_5035764326" evidence="1">
    <location>
        <begin position="24"/>
        <end position="327"/>
    </location>
</feature>
<proteinExistence type="predicted"/>
<sequence>MMGRGVVAAAFLVLLVAPFVAEARGLRAHTSTSCDTNSKAALFLTSGSGYASATAYCEAEAKAKDAVYKVVTDWVHKVYDAPKHGCTAAEIKIAVEGFAQATARAFADVRASAEIQGTGKACAGGSAEGDAFAAAVLDVALEATLTVVHEKRGYAEKERVQKALNQASGEVSGRAVSAAIASAWAAASESVCTKGYKVEASESALGQQVRTIVAKLFGEIAVTLCEEPIDEYETTGESTTSESTSTISGEIKDDEFAVVEGNAGVGEDDVKPCEGLKGKICCRNYYQDKDTCRCGMRCQMETLVDYSPVTKVKIWEDKKGEKCMCVY</sequence>
<keyword evidence="1" id="KW-0732">Signal</keyword>
<organism evidence="2 3">
    <name type="scientific">Ostreobium quekettii</name>
    <dbReference type="NCBI Taxonomy" id="121088"/>
    <lineage>
        <taxon>Eukaryota</taxon>
        <taxon>Viridiplantae</taxon>
        <taxon>Chlorophyta</taxon>
        <taxon>core chlorophytes</taxon>
        <taxon>Ulvophyceae</taxon>
        <taxon>TCBD clade</taxon>
        <taxon>Bryopsidales</taxon>
        <taxon>Ostreobineae</taxon>
        <taxon>Ostreobiaceae</taxon>
        <taxon>Ostreobium</taxon>
    </lineage>
</organism>
<protein>
    <submittedName>
        <fullName evidence="2">Uncharacterized protein</fullName>
    </submittedName>
</protein>
<dbReference type="EMBL" id="CAJHUC010000147">
    <property type="protein sequence ID" value="CAD7694748.1"/>
    <property type="molecule type" value="Genomic_DNA"/>
</dbReference>
<reference evidence="2" key="1">
    <citation type="submission" date="2020-12" db="EMBL/GenBank/DDBJ databases">
        <authorList>
            <person name="Iha C."/>
        </authorList>
    </citation>
    <scope>NUCLEOTIDE SEQUENCE</scope>
</reference>
<accession>A0A8S1IK05</accession>
<gene>
    <name evidence="2" type="ORF">OSTQU699_LOCUS111</name>
</gene>
<keyword evidence="3" id="KW-1185">Reference proteome</keyword>
<feature type="signal peptide" evidence="1">
    <location>
        <begin position="1"/>
        <end position="23"/>
    </location>
</feature>
<evidence type="ECO:0000256" key="1">
    <source>
        <dbReference type="SAM" id="SignalP"/>
    </source>
</evidence>
<dbReference type="AlphaFoldDB" id="A0A8S1IK05"/>